<protein>
    <recommendedName>
        <fullName evidence="7">Nickel/cobalt efflux system</fullName>
    </recommendedName>
</protein>
<dbReference type="GO" id="GO:0015099">
    <property type="term" value="F:nickel cation transmembrane transporter activity"/>
    <property type="evidence" value="ECO:0007669"/>
    <property type="project" value="UniProtKB-UniRule"/>
</dbReference>
<dbReference type="InterPro" id="IPR011541">
    <property type="entry name" value="Ni/Co_transpt_high_affinity"/>
</dbReference>
<reference evidence="10 11" key="1">
    <citation type="journal article" date="2019" name="Nat. Microbiol.">
        <title>Mediterranean grassland soil C-N compound turnover is dependent on rainfall and depth, and is mediated by genomically divergent microorganisms.</title>
        <authorList>
            <person name="Diamond S."/>
            <person name="Andeer P.F."/>
            <person name="Li Z."/>
            <person name="Crits-Christoph A."/>
            <person name="Burstein D."/>
            <person name="Anantharaman K."/>
            <person name="Lane K.R."/>
            <person name="Thomas B.C."/>
            <person name="Pan C."/>
            <person name="Northen T.R."/>
            <person name="Banfield J.F."/>
        </authorList>
    </citation>
    <scope>NUCLEOTIDE SEQUENCE [LARGE SCALE GENOMIC DNA]</scope>
    <source>
        <strain evidence="9">NP_1</strain>
        <strain evidence="8">NP_2</strain>
    </source>
</reference>
<evidence type="ECO:0000256" key="7">
    <source>
        <dbReference type="RuleBase" id="RU362101"/>
    </source>
</evidence>
<dbReference type="Proteomes" id="UP000318661">
    <property type="component" value="Unassembled WGS sequence"/>
</dbReference>
<organism evidence="9 10">
    <name type="scientific">Candidatus Segetimicrobium genomatis</name>
    <dbReference type="NCBI Taxonomy" id="2569760"/>
    <lineage>
        <taxon>Bacteria</taxon>
        <taxon>Bacillati</taxon>
        <taxon>Candidatus Sysuimicrobiota</taxon>
        <taxon>Candidatus Sysuimicrobiia</taxon>
        <taxon>Candidatus Sysuimicrobiales</taxon>
        <taxon>Candidatus Segetimicrobiaceae</taxon>
        <taxon>Candidatus Segetimicrobium</taxon>
    </lineage>
</organism>
<dbReference type="GO" id="GO:0005886">
    <property type="term" value="C:plasma membrane"/>
    <property type="evidence" value="ECO:0007669"/>
    <property type="project" value="UniProtKB-SubCell"/>
</dbReference>
<name>A0A537LS96_9BACT</name>
<evidence type="ECO:0000313" key="9">
    <source>
        <dbReference type="EMBL" id="TMJ10832.1"/>
    </source>
</evidence>
<feature type="transmembrane region" description="Helical" evidence="7">
    <location>
        <begin position="182"/>
        <end position="209"/>
    </location>
</feature>
<feature type="transmembrane region" description="Helical" evidence="7">
    <location>
        <begin position="221"/>
        <end position="239"/>
    </location>
</feature>
<dbReference type="GO" id="GO:0012505">
    <property type="term" value="C:endomembrane system"/>
    <property type="evidence" value="ECO:0007669"/>
    <property type="project" value="UniProtKB-SubCell"/>
</dbReference>
<evidence type="ECO:0000256" key="1">
    <source>
        <dbReference type="ARBA" id="ARBA00004127"/>
    </source>
</evidence>
<feature type="transmembrane region" description="Helical" evidence="7">
    <location>
        <begin position="90"/>
        <end position="107"/>
    </location>
</feature>
<dbReference type="PANTHER" id="PTHR33876">
    <property type="entry name" value="UNNAMED PRODUCT"/>
    <property type="match status" value="1"/>
</dbReference>
<evidence type="ECO:0000313" key="10">
    <source>
        <dbReference type="Proteomes" id="UP000315217"/>
    </source>
</evidence>
<dbReference type="PANTHER" id="PTHR33876:SF4">
    <property type="entry name" value="CHLOROPLAST PROTEIN FOR GROWTH AND FERTILITY 2"/>
    <property type="match status" value="1"/>
</dbReference>
<dbReference type="AlphaFoldDB" id="A0A537LS96"/>
<gene>
    <name evidence="9" type="ORF">E6G98_06585</name>
    <name evidence="8" type="ORF">E6G99_10105</name>
</gene>
<evidence type="ECO:0000256" key="6">
    <source>
        <dbReference type="ARBA" id="ARBA00023136"/>
    </source>
</evidence>
<feature type="transmembrane region" description="Helical" evidence="7">
    <location>
        <begin position="151"/>
        <end position="176"/>
    </location>
</feature>
<evidence type="ECO:0000256" key="3">
    <source>
        <dbReference type="ARBA" id="ARBA00022596"/>
    </source>
</evidence>
<comment type="similarity">
    <text evidence="7">Belongs to the NiCoT transporter (TC 2.A.52) family.</text>
</comment>
<proteinExistence type="inferred from homology"/>
<keyword evidence="2 7" id="KW-0813">Transport</keyword>
<keyword evidence="4 7" id="KW-0812">Transmembrane</keyword>
<evidence type="ECO:0000256" key="2">
    <source>
        <dbReference type="ARBA" id="ARBA00022448"/>
    </source>
</evidence>
<dbReference type="EMBL" id="VBAI01000094">
    <property type="protein sequence ID" value="TMJ10832.1"/>
    <property type="molecule type" value="Genomic_DNA"/>
</dbReference>
<keyword evidence="3" id="KW-0533">Nickel</keyword>
<keyword evidence="5 7" id="KW-1133">Transmembrane helix</keyword>
<dbReference type="Pfam" id="PF03824">
    <property type="entry name" value="NicO"/>
    <property type="match status" value="1"/>
</dbReference>
<dbReference type="InterPro" id="IPR052776">
    <property type="entry name" value="Chloro_ReproSupport/MetalTrans"/>
</dbReference>
<feature type="transmembrane region" description="Helical" evidence="7">
    <location>
        <begin position="12"/>
        <end position="30"/>
    </location>
</feature>
<accession>A0A537LS96</accession>
<sequence>MPSPKERAVGEGGVILIALYGALLGARHALEPDHLAAVSTMAAHGRSRADVLRVSAAWGAGHASLIAIVGILLTLFRWEIPPYLSGRADALVGLALVIVGAWTLAGVRLDRLHVHPHVHGAHPPHVHFHAHSHGTEHDVHSQAPEWLRRPAVAYAVGTLHGVAGSGAAAALAVLVAPSQAAAVVYLLSFGLGSLLGMVAVGALAFWPIIRASSRAFSARRLIKGLAGMTSVIIGLLLAANRL</sequence>
<dbReference type="EMBL" id="VBAJ01000258">
    <property type="protein sequence ID" value="TMJ04984.1"/>
    <property type="molecule type" value="Genomic_DNA"/>
</dbReference>
<comment type="caution">
    <text evidence="9">The sequence shown here is derived from an EMBL/GenBank/DDBJ whole genome shotgun (WGS) entry which is preliminary data.</text>
</comment>
<evidence type="ECO:0000313" key="8">
    <source>
        <dbReference type="EMBL" id="TMJ04984.1"/>
    </source>
</evidence>
<evidence type="ECO:0000256" key="5">
    <source>
        <dbReference type="ARBA" id="ARBA00022989"/>
    </source>
</evidence>
<evidence type="ECO:0000313" key="11">
    <source>
        <dbReference type="Proteomes" id="UP000318661"/>
    </source>
</evidence>
<feature type="transmembrane region" description="Helical" evidence="7">
    <location>
        <begin position="51"/>
        <end position="78"/>
    </location>
</feature>
<comment type="subcellular location">
    <subcellularLocation>
        <location evidence="7">Cell membrane</location>
        <topology evidence="7">Multi-pass membrane protein</topology>
    </subcellularLocation>
    <subcellularLocation>
        <location evidence="1">Endomembrane system</location>
        <topology evidence="1">Multi-pass membrane protein</topology>
    </subcellularLocation>
</comment>
<keyword evidence="6 7" id="KW-0472">Membrane</keyword>
<evidence type="ECO:0000256" key="4">
    <source>
        <dbReference type="ARBA" id="ARBA00022692"/>
    </source>
</evidence>
<dbReference type="Proteomes" id="UP000315217">
    <property type="component" value="Unassembled WGS sequence"/>
</dbReference>